<dbReference type="GO" id="GO:1905936">
    <property type="term" value="P:regulation of germ cell proliferation"/>
    <property type="evidence" value="ECO:0007669"/>
    <property type="project" value="EnsemblMetazoa"/>
</dbReference>
<dbReference type="GO" id="GO:0060282">
    <property type="term" value="P:positive regulation of oocyte development"/>
    <property type="evidence" value="ECO:0007669"/>
    <property type="project" value="EnsemblMetazoa"/>
</dbReference>
<feature type="compositionally biased region" description="Pro residues" evidence="1">
    <location>
        <begin position="11"/>
        <end position="28"/>
    </location>
</feature>
<dbReference type="GO" id="GO:0008287">
    <property type="term" value="C:protein serine/threonine phosphatase complex"/>
    <property type="evidence" value="ECO:0007669"/>
    <property type="project" value="EnsemblMetazoa"/>
</dbReference>
<organism evidence="3">
    <name type="scientific">Caenorhabditis brenneri</name>
    <name type="common">Nematode worm</name>
    <dbReference type="NCBI Taxonomy" id="135651"/>
    <lineage>
        <taxon>Eukaryota</taxon>
        <taxon>Metazoa</taxon>
        <taxon>Ecdysozoa</taxon>
        <taxon>Nematoda</taxon>
        <taxon>Chromadorea</taxon>
        <taxon>Rhabditida</taxon>
        <taxon>Rhabditina</taxon>
        <taxon>Rhabditomorpha</taxon>
        <taxon>Rhabditoidea</taxon>
        <taxon>Rhabditidae</taxon>
        <taxon>Peloderinae</taxon>
        <taxon>Caenorhabditis</taxon>
    </lineage>
</organism>
<dbReference type="EMBL" id="GL379911">
    <property type="protein sequence ID" value="EGT34226.1"/>
    <property type="molecule type" value="Genomic_DNA"/>
</dbReference>
<dbReference type="GO" id="GO:0071168">
    <property type="term" value="P:protein localization to chromatin"/>
    <property type="evidence" value="ECO:0007669"/>
    <property type="project" value="EnsemblMetazoa"/>
</dbReference>
<dbReference type="GO" id="GO:0010628">
    <property type="term" value="P:positive regulation of gene expression"/>
    <property type="evidence" value="ECO:0007669"/>
    <property type="project" value="EnsemblMetazoa"/>
</dbReference>
<dbReference type="GO" id="GO:0042006">
    <property type="term" value="P:masculinization of hermaphroditic germ-line"/>
    <property type="evidence" value="ECO:0007669"/>
    <property type="project" value="EnsemblMetazoa"/>
</dbReference>
<accession>G0NMM9</accession>
<dbReference type="InParanoid" id="G0NMM9"/>
<evidence type="ECO:0000313" key="2">
    <source>
        <dbReference type="EMBL" id="EGT34226.1"/>
    </source>
</evidence>
<dbReference type="GO" id="GO:0005737">
    <property type="term" value="C:cytoplasm"/>
    <property type="evidence" value="ECO:0007669"/>
    <property type="project" value="EnsemblMetazoa"/>
</dbReference>
<dbReference type="OrthoDB" id="5818831at2759"/>
<dbReference type="eggNOG" id="ENOG502TI3W">
    <property type="taxonomic scope" value="Eukaryota"/>
</dbReference>
<dbReference type="STRING" id="135651.G0NMM9"/>
<gene>
    <name evidence="2" type="ORF">CAEBREN_04303</name>
</gene>
<dbReference type="Proteomes" id="UP000008068">
    <property type="component" value="Unassembled WGS sequence"/>
</dbReference>
<name>G0NMM9_CAEBE</name>
<dbReference type="GO" id="GO:1904146">
    <property type="term" value="P:positive regulation of meiotic cell cycle process involved in oocyte maturation"/>
    <property type="evidence" value="ECO:0007669"/>
    <property type="project" value="EnsemblMetazoa"/>
</dbReference>
<evidence type="ECO:0000256" key="1">
    <source>
        <dbReference type="SAM" id="MobiDB-lite"/>
    </source>
</evidence>
<dbReference type="GO" id="GO:0031462">
    <property type="term" value="C:Cul2-RING ubiquitin ligase complex"/>
    <property type="evidence" value="ECO:0007669"/>
    <property type="project" value="EnsemblMetazoa"/>
</dbReference>
<dbReference type="FunCoup" id="G0NMM9">
    <property type="interactions" value="1107"/>
</dbReference>
<sequence length="431" mass="51868">MVDDVWEQLQPPSPEPMYPMYEQPPPEPMEVDEHPDPRVERRRQKMIRQREIFRDKMERFDYYSEISRLRPLDCHWPLIAGIIPKKKWLCGYAYGHRWAGPQEHDNNQPPANFRNRRFLEITYSLLYAAGAGPYCSDEIILFVFERTMKIIVEYCNFMYDLAISRNKKSITSEEIEDLISRCKMRQFMYYKNFYPAWYPRDEYEFRSRFMRRIHEAYHDDPNMRDIYYSEEIFAVMQQRIARIWPLSMYFLNYPLAMFGLDQLHYHMAYNADEYGRLSMYTANRFHEAIGSPPLETDLITVLNWLAKLVVNEIVYRAVILWQDTLGLGGPPLFHCYLASMRNDRLANGTDDILFNLDFNIVHSALPIDHPEFEIRSRPLHPDVQGYYIRKKMLEAIEEYRDSFYERHCRAGCPDMYQNNKSIFEVKESRKR</sequence>
<keyword evidence="3" id="KW-1185">Reference proteome</keyword>
<dbReference type="GO" id="GO:0019903">
    <property type="term" value="F:protein phosphatase binding"/>
    <property type="evidence" value="ECO:0007669"/>
    <property type="project" value="EnsemblMetazoa"/>
</dbReference>
<protein>
    <submittedName>
        <fullName evidence="2">Uncharacterized protein</fullName>
    </submittedName>
</protein>
<proteinExistence type="predicted"/>
<reference evidence="3" key="1">
    <citation type="submission" date="2011-07" db="EMBL/GenBank/DDBJ databases">
        <authorList>
            <consortium name="Caenorhabditis brenneri Sequencing and Analysis Consortium"/>
            <person name="Wilson R.K."/>
        </authorList>
    </citation>
    <scope>NUCLEOTIDE SEQUENCE [LARGE SCALE GENOMIC DNA]</scope>
    <source>
        <strain evidence="3">PB2801</strain>
    </source>
</reference>
<dbReference type="HOGENOM" id="CLU_636523_0_0_1"/>
<evidence type="ECO:0000313" key="3">
    <source>
        <dbReference type="Proteomes" id="UP000008068"/>
    </source>
</evidence>
<dbReference type="GO" id="GO:0019102">
    <property type="term" value="P:male somatic sex determination"/>
    <property type="evidence" value="ECO:0007669"/>
    <property type="project" value="EnsemblMetazoa"/>
</dbReference>
<feature type="region of interest" description="Disordered" evidence="1">
    <location>
        <begin position="1"/>
        <end position="41"/>
    </location>
</feature>
<dbReference type="AlphaFoldDB" id="G0NMM9"/>
<dbReference type="OMA" id="FVFQRTM"/>